<keyword evidence="3" id="KW-1185">Reference proteome</keyword>
<evidence type="ECO:0000313" key="2">
    <source>
        <dbReference type="EMBL" id="KAF2865513.1"/>
    </source>
</evidence>
<evidence type="ECO:0000313" key="3">
    <source>
        <dbReference type="Proteomes" id="UP000481861"/>
    </source>
</evidence>
<accession>A0A7C8I2W3</accession>
<feature type="compositionally biased region" description="Basic and acidic residues" evidence="1">
    <location>
        <begin position="32"/>
        <end position="48"/>
    </location>
</feature>
<dbReference type="Proteomes" id="UP000481861">
    <property type="component" value="Unassembled WGS sequence"/>
</dbReference>
<dbReference type="AlphaFoldDB" id="A0A7C8I2W3"/>
<protein>
    <submittedName>
        <fullName evidence="2">Uncharacterized protein</fullName>
    </submittedName>
</protein>
<feature type="compositionally biased region" description="Polar residues" evidence="1">
    <location>
        <begin position="86"/>
        <end position="95"/>
    </location>
</feature>
<evidence type="ECO:0000256" key="1">
    <source>
        <dbReference type="SAM" id="MobiDB-lite"/>
    </source>
</evidence>
<feature type="compositionally biased region" description="Basic and acidic residues" evidence="1">
    <location>
        <begin position="1"/>
        <end position="10"/>
    </location>
</feature>
<gene>
    <name evidence="2" type="ORF">BDV95DRAFT_586554</name>
</gene>
<dbReference type="OrthoDB" id="439943at2759"/>
<feature type="region of interest" description="Disordered" evidence="1">
    <location>
        <begin position="1"/>
        <end position="20"/>
    </location>
</feature>
<sequence length="739" mass="79891">MRSNARREPDEANSSLDESCYEVVSVSEASDDEGHTESLASIDDHTPDDVSIISDDDEYAQDIDASQHLPSTPCSEPLGAPLEAHQATSPDDSTLTELADMRGGETPLIKLEESPATEHNGTDAWAVIKAFDGQQGLPSILQQYGCPELRLTVHAALSKRCMPACPSFRILYIGSFPDWAEREINNHIGVALDASPGSSRFIQVRGQLEPYGTALNVDHCTTLDIQPGSSEVQVTLDDGTLFAFGPRRATRVQGPAPLPDLVIFCHPSGSDSVAEVEKFHLARDAFQQHQIGCLDISLIRPYATYPRGFGSSLSNLGLRVEGRPDGNTDFELQETLPIDHYTFINMDPSQLNRHLAFITPCSSLSDSGLSEAKASTWSIRSVLPGSRKGTSSGSSSEWLARRNMWAAVVALTAMLTFCLLGSAYIPGVPYNITKHGVGSLPSILPSPSDVGIISSIAASLPGATHDAVTSAGTKPPTIDLTTSLAPMQLSQLSGGRHDQEKASGFELEATHDHQFVLTPSKHFVNGKSKPQLQIQVFRNSIPVPVRYVRTLSGAYIVDLEQEYPLGNFNVSIATHSKPIMQQSFDVKLGSSRFTLSQLVLEEVNRLSGIVFQDAALVGHSAKNLSSGISKSLQGGAIAAFNSTRLLGLQIHNSTQTVALHLQGAKMEANRRLQIRSKVLREAPGATWMKLRKITAPVRTAPTVLKARRNALGVYYKLGQVVGLSKKQVAEQPDQEVYCD</sequence>
<proteinExistence type="predicted"/>
<name>A0A7C8I2W3_9PLEO</name>
<comment type="caution">
    <text evidence="2">The sequence shown here is derived from an EMBL/GenBank/DDBJ whole genome shotgun (WGS) entry which is preliminary data.</text>
</comment>
<feature type="region of interest" description="Disordered" evidence="1">
    <location>
        <begin position="25"/>
        <end position="95"/>
    </location>
</feature>
<organism evidence="2 3">
    <name type="scientific">Massariosphaeria phaeospora</name>
    <dbReference type="NCBI Taxonomy" id="100035"/>
    <lineage>
        <taxon>Eukaryota</taxon>
        <taxon>Fungi</taxon>
        <taxon>Dikarya</taxon>
        <taxon>Ascomycota</taxon>
        <taxon>Pezizomycotina</taxon>
        <taxon>Dothideomycetes</taxon>
        <taxon>Pleosporomycetidae</taxon>
        <taxon>Pleosporales</taxon>
        <taxon>Pleosporales incertae sedis</taxon>
        <taxon>Massariosphaeria</taxon>
    </lineage>
</organism>
<dbReference type="EMBL" id="JAADJZ010000033">
    <property type="protein sequence ID" value="KAF2865513.1"/>
    <property type="molecule type" value="Genomic_DNA"/>
</dbReference>
<reference evidence="2 3" key="1">
    <citation type="submission" date="2020-01" db="EMBL/GenBank/DDBJ databases">
        <authorList>
            <consortium name="DOE Joint Genome Institute"/>
            <person name="Haridas S."/>
            <person name="Albert R."/>
            <person name="Binder M."/>
            <person name="Bloem J."/>
            <person name="Labutti K."/>
            <person name="Salamov A."/>
            <person name="Andreopoulos B."/>
            <person name="Baker S.E."/>
            <person name="Barry K."/>
            <person name="Bills G."/>
            <person name="Bluhm B.H."/>
            <person name="Cannon C."/>
            <person name="Castanera R."/>
            <person name="Culley D.E."/>
            <person name="Daum C."/>
            <person name="Ezra D."/>
            <person name="Gonzalez J.B."/>
            <person name="Henrissat B."/>
            <person name="Kuo A."/>
            <person name="Liang C."/>
            <person name="Lipzen A."/>
            <person name="Lutzoni F."/>
            <person name="Magnuson J."/>
            <person name="Mondo S."/>
            <person name="Nolan M."/>
            <person name="Ohm R."/>
            <person name="Pangilinan J."/>
            <person name="Park H.-J.H."/>
            <person name="Ramirez L."/>
            <person name="Alfaro M."/>
            <person name="Sun H."/>
            <person name="Tritt A."/>
            <person name="Yoshinaga Y."/>
            <person name="Zwiers L.-H.L."/>
            <person name="Turgeon B.G."/>
            <person name="Goodwin S.B."/>
            <person name="Spatafora J.W."/>
            <person name="Crous P.W."/>
            <person name="Grigoriev I.V."/>
        </authorList>
    </citation>
    <scope>NUCLEOTIDE SEQUENCE [LARGE SCALE GENOMIC DNA]</scope>
    <source>
        <strain evidence="2 3">CBS 611.86</strain>
    </source>
</reference>